<dbReference type="EMBL" id="CP136137">
    <property type="protein sequence ID" value="WYY09380.1"/>
    <property type="molecule type" value="Genomic_DNA"/>
</dbReference>
<comment type="similarity">
    <text evidence="1">Belongs to the short-chain dehydrogenases/reductases (SDR) family.</text>
</comment>
<dbReference type="Pfam" id="PF13561">
    <property type="entry name" value="adh_short_C2"/>
    <property type="match status" value="1"/>
</dbReference>
<dbReference type="PANTHER" id="PTHR24321:SF8">
    <property type="entry name" value="ESTRADIOL 17-BETA-DEHYDROGENASE 8-RELATED"/>
    <property type="match status" value="1"/>
</dbReference>
<dbReference type="SUPFAM" id="SSF51735">
    <property type="entry name" value="NAD(P)-binding Rossmann-fold domains"/>
    <property type="match status" value="1"/>
</dbReference>
<dbReference type="InterPro" id="IPR020904">
    <property type="entry name" value="Sc_DH/Rdtase_CS"/>
</dbReference>
<dbReference type="RefSeq" id="WP_084247289.1">
    <property type="nucleotide sequence ID" value="NZ_CP136137.1"/>
</dbReference>
<dbReference type="PROSITE" id="PS00061">
    <property type="entry name" value="ADH_SHORT"/>
    <property type="match status" value="1"/>
</dbReference>
<organism evidence="3 4">
    <name type="scientific">Gordonia hydrophobica</name>
    <dbReference type="NCBI Taxonomy" id="40516"/>
    <lineage>
        <taxon>Bacteria</taxon>
        <taxon>Bacillati</taxon>
        <taxon>Actinomycetota</taxon>
        <taxon>Actinomycetes</taxon>
        <taxon>Mycobacteriales</taxon>
        <taxon>Gordoniaceae</taxon>
        <taxon>Gordonia</taxon>
    </lineage>
</organism>
<accession>A0ABZ2U6I1</accession>
<sequence>MTKCETMTGREQFAGRSAVVTGGANGIGAAIVTALVAQGATVTVADRAADAGAALAEALGERCRFVHCDVTDEQQVRAAIGDGRLDILVNNAGLGSGTDLVELDAAQWRRVLAVNLDGTFFGMKHAAPVMARGGGGAIINLSSLVAGRGLRGMGAYAAAKSGVEALTRTGATELRALGIRVNAIVPGVVRTEAVAVGDSVLARALGMDTAEFVATRQGRWGTPRDVADVAVHLASDSARFTSGLLYRLDNGA</sequence>
<evidence type="ECO:0000256" key="2">
    <source>
        <dbReference type="ARBA" id="ARBA00023002"/>
    </source>
</evidence>
<reference evidence="3 4" key="1">
    <citation type="journal article" date="2023" name="Virus Evol.">
        <title>Computational host range prediction-The good, the bad, and the ugly.</title>
        <authorList>
            <person name="Howell A.A."/>
            <person name="Versoza C.J."/>
            <person name="Pfeifer S.P."/>
        </authorList>
    </citation>
    <scope>NUCLEOTIDE SEQUENCE [LARGE SCALE GENOMIC DNA]</scope>
    <source>
        <strain evidence="3 4">1610/1b</strain>
    </source>
</reference>
<keyword evidence="4" id="KW-1185">Reference proteome</keyword>
<dbReference type="PRINTS" id="PR00080">
    <property type="entry name" value="SDRFAMILY"/>
</dbReference>
<dbReference type="Gene3D" id="3.40.50.720">
    <property type="entry name" value="NAD(P)-binding Rossmann-like Domain"/>
    <property type="match status" value="1"/>
</dbReference>
<dbReference type="InterPro" id="IPR002347">
    <property type="entry name" value="SDR_fam"/>
</dbReference>
<dbReference type="Proteomes" id="UP001479933">
    <property type="component" value="Chromosome"/>
</dbReference>
<dbReference type="InterPro" id="IPR036291">
    <property type="entry name" value="NAD(P)-bd_dom_sf"/>
</dbReference>
<dbReference type="GO" id="GO:0016491">
    <property type="term" value="F:oxidoreductase activity"/>
    <property type="evidence" value="ECO:0007669"/>
    <property type="project" value="UniProtKB-KW"/>
</dbReference>
<name>A0ABZ2U6I1_9ACTN</name>
<dbReference type="PRINTS" id="PR00081">
    <property type="entry name" value="GDHRDH"/>
</dbReference>
<evidence type="ECO:0000313" key="4">
    <source>
        <dbReference type="Proteomes" id="UP001479933"/>
    </source>
</evidence>
<keyword evidence="2 3" id="KW-0560">Oxidoreductase</keyword>
<dbReference type="CDD" id="cd05233">
    <property type="entry name" value="SDR_c"/>
    <property type="match status" value="1"/>
</dbReference>
<proteinExistence type="inferred from homology"/>
<gene>
    <name evidence="3" type="ORF">RVF87_10085</name>
</gene>
<protein>
    <submittedName>
        <fullName evidence="3">SDR family oxidoreductase</fullName>
        <ecNumber evidence="3">1.-.-.-</ecNumber>
    </submittedName>
</protein>
<evidence type="ECO:0000256" key="1">
    <source>
        <dbReference type="ARBA" id="ARBA00006484"/>
    </source>
</evidence>
<evidence type="ECO:0000313" key="3">
    <source>
        <dbReference type="EMBL" id="WYY09380.1"/>
    </source>
</evidence>
<dbReference type="PANTHER" id="PTHR24321">
    <property type="entry name" value="DEHYDROGENASES, SHORT CHAIN"/>
    <property type="match status" value="1"/>
</dbReference>
<dbReference type="EC" id="1.-.-.-" evidence="3"/>